<dbReference type="PANTHER" id="PTHR11482">
    <property type="entry name" value="ARGININE/DIAMINOPIMELATE/ORNITHINE DECARBOXYLASE"/>
    <property type="match status" value="1"/>
</dbReference>
<dbReference type="PROSITE" id="PS00878">
    <property type="entry name" value="ODR_DC_2_1"/>
    <property type="match status" value="1"/>
</dbReference>
<dbReference type="InterPro" id="IPR022644">
    <property type="entry name" value="De-COase2_N"/>
</dbReference>
<evidence type="ECO:0000256" key="7">
    <source>
        <dbReference type="ARBA" id="ARBA00034138"/>
    </source>
</evidence>
<dbReference type="Gene3D" id="2.40.37.10">
    <property type="entry name" value="Lyase, Ornithine Decarboxylase, Chain A, domain 1"/>
    <property type="match status" value="1"/>
</dbReference>
<dbReference type="Pfam" id="PF02784">
    <property type="entry name" value="Orn_Arg_deC_N"/>
    <property type="match status" value="1"/>
</dbReference>
<evidence type="ECO:0000256" key="2">
    <source>
        <dbReference type="ARBA" id="ARBA00008872"/>
    </source>
</evidence>
<evidence type="ECO:0000256" key="8">
    <source>
        <dbReference type="ARBA" id="ARBA00037173"/>
    </source>
</evidence>
<keyword evidence="3 11" id="KW-0663">Pyridoxal phosphate</keyword>
<evidence type="ECO:0000256" key="4">
    <source>
        <dbReference type="ARBA" id="ARBA00023115"/>
    </source>
</evidence>
<feature type="domain" description="Orn/DAP/Arg decarboxylase 2 N-terminal" evidence="12">
    <location>
        <begin position="39"/>
        <end position="275"/>
    </location>
</feature>
<dbReference type="GO" id="GO:0033387">
    <property type="term" value="P:putrescine biosynthetic process from arginine, via ornithine"/>
    <property type="evidence" value="ECO:0007669"/>
    <property type="project" value="TreeGrafter"/>
</dbReference>
<sequence length="451" mass="49720">MKSQTGLPSVDVVLDKTMMDVVREIAAVNDDEPFYTVDLGDIVYKYKLWRLNLPRVHPFYAVKCNNNSLVLELLAALGTGFDCASKAEIEAVLKMDVDPSRIIFANPCKTGSFIKYAATVGVDVMTFDNEMELHKTKRLHPGAKMVIRIRADDSSSICRLGIKFGCEVTHAPYLLQVAKEIGVDVVGVSFHVGSGCRDASAYSRAIESSHYVFSVGQKLGFTFTLLDIGGGFPGSRDADVSFEEIASVVNNALETYFPAEMGIEIISEPGRFFVASAFTLTTNIIARRITDDTNEDGIKEQGRMYYLSDGVYGSFNCLIFDHAVVSPFPLDLKNTPLLKSSLWGPTCDSMDKVMDNCYLPHMEAGEFLVFENMGAYTICAASNFNGFETPPLNFFMPQHALIYLQQLPSWPCLRNALTPEQSELLDSNTDNSVPNSSETMHLCSVPEVVVA</sequence>
<dbReference type="InterPro" id="IPR002433">
    <property type="entry name" value="Orn_de-COase"/>
</dbReference>
<dbReference type="Gene3D" id="3.20.20.10">
    <property type="entry name" value="Alanine racemase"/>
    <property type="match status" value="1"/>
</dbReference>
<dbReference type="PANTHER" id="PTHR11482:SF6">
    <property type="entry name" value="ORNITHINE DECARBOXYLASE 1-RELATED"/>
    <property type="match status" value="1"/>
</dbReference>
<feature type="modified residue" description="N6-(pyridoxal phosphate)lysine" evidence="11">
    <location>
        <position position="63"/>
    </location>
</feature>
<keyword evidence="5" id="KW-0456">Lyase</keyword>
<evidence type="ECO:0000256" key="3">
    <source>
        <dbReference type="ARBA" id="ARBA00022898"/>
    </source>
</evidence>
<dbReference type="SUPFAM" id="SSF50621">
    <property type="entry name" value="Alanine racemase C-terminal domain-like"/>
    <property type="match status" value="1"/>
</dbReference>
<evidence type="ECO:0000256" key="11">
    <source>
        <dbReference type="PIRSR" id="PIRSR600183-50"/>
    </source>
</evidence>
<reference evidence="13" key="1">
    <citation type="submission" date="2016-11" db="EMBL/GenBank/DDBJ databases">
        <title>Venom-gland transcriptomics and venom proteomics of the black-back scorpion (Hadrurus spadix) reveal detectability challenges and an unexplored realm of animal toxin diversity.</title>
        <authorList>
            <person name="Rokyta D.R."/>
            <person name="Ward M.J."/>
        </authorList>
    </citation>
    <scope>NUCLEOTIDE SEQUENCE</scope>
    <source>
        <tissue evidence="13">Venom gland</tissue>
    </source>
</reference>
<dbReference type="CDD" id="cd00622">
    <property type="entry name" value="PLPDE_III_ODC"/>
    <property type="match status" value="1"/>
</dbReference>
<evidence type="ECO:0000256" key="10">
    <source>
        <dbReference type="ARBA" id="ARBA00049127"/>
    </source>
</evidence>
<dbReference type="AlphaFoldDB" id="A0A1W7RA06"/>
<dbReference type="PRINTS" id="PR01182">
    <property type="entry name" value="ORNDCRBXLASE"/>
</dbReference>
<comment type="pathway">
    <text evidence="6">Amine and polyamine biosynthesis; putrescine biosynthesis via L-ornithine pathway; putrescine from L-ornithine: step 1/1.</text>
</comment>
<evidence type="ECO:0000256" key="9">
    <source>
        <dbReference type="ARBA" id="ARBA00046672"/>
    </source>
</evidence>
<comment type="subunit">
    <text evidence="9">Homodimer. Only the dimer is catalytically active, as the active sites are constructed of residues from both monomers.</text>
</comment>
<dbReference type="InterPro" id="IPR022653">
    <property type="entry name" value="De-COase2_pyr-phos_BS"/>
</dbReference>
<accession>A0A1W7RA06</accession>
<dbReference type="FunFam" id="3.20.20.10:FF:000005">
    <property type="entry name" value="Ornithine decarboxylase"/>
    <property type="match status" value="1"/>
</dbReference>
<evidence type="ECO:0000313" key="13">
    <source>
        <dbReference type="EMBL" id="JAV47982.1"/>
    </source>
</evidence>
<comment type="similarity">
    <text evidence="2">Belongs to the Orn/Lys/Arg decarboxylase class-II family.</text>
</comment>
<dbReference type="InterPro" id="IPR009006">
    <property type="entry name" value="Ala_racemase/Decarboxylase_C"/>
</dbReference>
<organism evidence="13">
    <name type="scientific">Hadrurus spadix</name>
    <dbReference type="NCBI Taxonomy" id="141984"/>
    <lineage>
        <taxon>Eukaryota</taxon>
        <taxon>Metazoa</taxon>
        <taxon>Ecdysozoa</taxon>
        <taxon>Arthropoda</taxon>
        <taxon>Chelicerata</taxon>
        <taxon>Arachnida</taxon>
        <taxon>Scorpiones</taxon>
        <taxon>Iurida</taxon>
        <taxon>Iuroidea</taxon>
        <taxon>Hadrurus</taxon>
    </lineage>
</organism>
<comment type="catalytic activity">
    <reaction evidence="10">
        <text>L-ornithine + H(+) = putrescine + CO2</text>
        <dbReference type="Rhea" id="RHEA:22964"/>
        <dbReference type="ChEBI" id="CHEBI:15378"/>
        <dbReference type="ChEBI" id="CHEBI:16526"/>
        <dbReference type="ChEBI" id="CHEBI:46911"/>
        <dbReference type="ChEBI" id="CHEBI:326268"/>
        <dbReference type="EC" id="4.1.1.17"/>
    </reaction>
</comment>
<dbReference type="SUPFAM" id="SSF51419">
    <property type="entry name" value="PLP-binding barrel"/>
    <property type="match status" value="1"/>
</dbReference>
<dbReference type="EC" id="4.1.1.17" evidence="7"/>
<dbReference type="EMBL" id="GFAH01000407">
    <property type="protein sequence ID" value="JAV47982.1"/>
    <property type="molecule type" value="Transcribed_RNA"/>
</dbReference>
<dbReference type="GO" id="GO:0005737">
    <property type="term" value="C:cytoplasm"/>
    <property type="evidence" value="ECO:0007669"/>
    <property type="project" value="TreeGrafter"/>
</dbReference>
<dbReference type="InterPro" id="IPR029066">
    <property type="entry name" value="PLP-binding_barrel"/>
</dbReference>
<dbReference type="PRINTS" id="PR01179">
    <property type="entry name" value="ODADCRBXLASE"/>
</dbReference>
<name>A0A1W7RA06_9SCOR</name>
<evidence type="ECO:0000256" key="1">
    <source>
        <dbReference type="ARBA" id="ARBA00001933"/>
    </source>
</evidence>
<comment type="cofactor">
    <cofactor evidence="1 11">
        <name>pyridoxal 5'-phosphate</name>
        <dbReference type="ChEBI" id="CHEBI:597326"/>
    </cofactor>
</comment>
<evidence type="ECO:0000256" key="5">
    <source>
        <dbReference type="ARBA" id="ARBA00023239"/>
    </source>
</evidence>
<dbReference type="InterPro" id="IPR000183">
    <property type="entry name" value="Orn/DAP/Arg_de-COase"/>
</dbReference>
<keyword evidence="4" id="KW-0620">Polyamine biosynthesis</keyword>
<protein>
    <recommendedName>
        <fullName evidence="7">ornithine decarboxylase</fullName>
        <ecNumber evidence="7">4.1.1.17</ecNumber>
    </recommendedName>
</protein>
<proteinExistence type="inferred from homology"/>
<evidence type="ECO:0000256" key="6">
    <source>
        <dbReference type="ARBA" id="ARBA00034115"/>
    </source>
</evidence>
<comment type="function">
    <text evidence="8">Catalyzes the first and rate-limiting step of polyamine biosynthesis that converts ornithine into putrescine, which is the precursor for the polyamines, spermidine and spermine. Polyamines are essential for cell proliferation and are implicated in cellular processes, ranging from DNA replication to apoptosis.</text>
</comment>
<evidence type="ECO:0000259" key="12">
    <source>
        <dbReference type="Pfam" id="PF02784"/>
    </source>
</evidence>
<dbReference type="GO" id="GO:0004586">
    <property type="term" value="F:ornithine decarboxylase activity"/>
    <property type="evidence" value="ECO:0007669"/>
    <property type="project" value="UniProtKB-EC"/>
</dbReference>
<feature type="active site" description="Proton donor" evidence="11">
    <location>
        <position position="347"/>
    </location>
</feature>